<dbReference type="Pfam" id="PF01904">
    <property type="entry name" value="DUF72"/>
    <property type="match status" value="1"/>
</dbReference>
<dbReference type="InterPro" id="IPR002763">
    <property type="entry name" value="DUF72"/>
</dbReference>
<accession>A0A4Y6PND4</accession>
<accession>A0A5B8XZV3</accession>
<name>A0A4Y6PND4_PERCE</name>
<evidence type="ECO:0000313" key="1">
    <source>
        <dbReference type="EMBL" id="QDG49723.1"/>
    </source>
</evidence>
<dbReference type="InterPro" id="IPR036520">
    <property type="entry name" value="UPF0759_sf"/>
</dbReference>
<dbReference type="SUPFAM" id="SSF117396">
    <property type="entry name" value="TM1631-like"/>
    <property type="match status" value="1"/>
</dbReference>
<dbReference type="OrthoDB" id="9780310at2"/>
<organism evidence="1 2">
    <name type="scientific">Persicimonas caeni</name>
    <dbReference type="NCBI Taxonomy" id="2292766"/>
    <lineage>
        <taxon>Bacteria</taxon>
        <taxon>Deltaproteobacteria</taxon>
        <taxon>Bradymonadales</taxon>
        <taxon>Bradymonadaceae</taxon>
        <taxon>Persicimonas</taxon>
    </lineage>
</organism>
<evidence type="ECO:0000313" key="2">
    <source>
        <dbReference type="Proteomes" id="UP000315995"/>
    </source>
</evidence>
<keyword evidence="2" id="KW-1185">Reference proteome</keyword>
<dbReference type="EMBL" id="CP041186">
    <property type="protein sequence ID" value="QDG49723.1"/>
    <property type="molecule type" value="Genomic_DNA"/>
</dbReference>
<reference evidence="1 2" key="1">
    <citation type="submission" date="2019-06" db="EMBL/GenBank/DDBJ databases">
        <title>Persicimonas caeni gen. nov., sp. nov., a predatory bacterium isolated from solar saltern.</title>
        <authorList>
            <person name="Wang S."/>
        </authorList>
    </citation>
    <scope>NUCLEOTIDE SEQUENCE [LARGE SCALE GENOMIC DNA]</scope>
    <source>
        <strain evidence="1 2">YN101</strain>
    </source>
</reference>
<dbReference type="RefSeq" id="WP_141196220.1">
    <property type="nucleotide sequence ID" value="NZ_CP041186.1"/>
</dbReference>
<sequence>MGKIYYGCDELARGWEHYFKQCNALEVDVESFDAPPKLATLNRWRVDSPRGFCFVLDVDREFTDALVALGDRGADKLNDRVRRGWETTMERAHALAAKAVMIKTPPEFTPGSVSRTLLEKVSQELVKDAKPAVLWESQGPWQIQDTRDFAQDIGLVYAHDPFIAYREEIPFTHGDACWVLTERAGLRRKFDQFDMETLIDWSDNYDRAFVLLRGRFKWEHAKELNVALEYAE</sequence>
<dbReference type="AlphaFoldDB" id="A0A4Y6PND4"/>
<proteinExistence type="predicted"/>
<dbReference type="Gene3D" id="3.20.20.410">
    <property type="entry name" value="Protein of unknown function UPF0759"/>
    <property type="match status" value="1"/>
</dbReference>
<dbReference type="Proteomes" id="UP000315995">
    <property type="component" value="Chromosome"/>
</dbReference>
<protein>
    <submittedName>
        <fullName evidence="1">DUF72 domain-containing protein</fullName>
    </submittedName>
</protein>
<gene>
    <name evidence="1" type="ORF">FIV42_02895</name>
</gene>